<evidence type="ECO:0000313" key="1">
    <source>
        <dbReference type="EMBL" id="RAH74544.1"/>
    </source>
</evidence>
<gene>
    <name evidence="1" type="ORF">BO66DRAFT_109830</name>
</gene>
<protein>
    <submittedName>
        <fullName evidence="1">Uncharacterized protein</fullName>
    </submittedName>
</protein>
<keyword evidence="2" id="KW-1185">Reference proteome</keyword>
<dbReference type="Proteomes" id="UP000249661">
    <property type="component" value="Unassembled WGS sequence"/>
</dbReference>
<sequence length="66" mass="8079">MSLQRSDRRMGINMGSKCIGGRRWRVMKHGEFKGKERKEERRRRERRRRSRPVERRPTRQSKAVQG</sequence>
<dbReference type="EMBL" id="KZ824935">
    <property type="protein sequence ID" value="RAH74544.1"/>
    <property type="molecule type" value="Genomic_DNA"/>
</dbReference>
<proteinExistence type="predicted"/>
<evidence type="ECO:0000313" key="2">
    <source>
        <dbReference type="Proteomes" id="UP000249661"/>
    </source>
</evidence>
<accession>A0ACD1HL11</accession>
<organism evidence="1 2">
    <name type="scientific">Aspergillus aculeatinus CBS 121060</name>
    <dbReference type="NCBI Taxonomy" id="1448322"/>
    <lineage>
        <taxon>Eukaryota</taxon>
        <taxon>Fungi</taxon>
        <taxon>Dikarya</taxon>
        <taxon>Ascomycota</taxon>
        <taxon>Pezizomycotina</taxon>
        <taxon>Eurotiomycetes</taxon>
        <taxon>Eurotiomycetidae</taxon>
        <taxon>Eurotiales</taxon>
        <taxon>Aspergillaceae</taxon>
        <taxon>Aspergillus</taxon>
        <taxon>Aspergillus subgen. Circumdati</taxon>
    </lineage>
</organism>
<reference evidence="1" key="1">
    <citation type="submission" date="2018-02" db="EMBL/GenBank/DDBJ databases">
        <title>The genomes of Aspergillus section Nigri reveals drivers in fungal speciation.</title>
        <authorList>
            <consortium name="DOE Joint Genome Institute"/>
            <person name="Vesth T.C."/>
            <person name="Nybo J."/>
            <person name="Theobald S."/>
            <person name="Brandl J."/>
            <person name="Frisvad J.C."/>
            <person name="Nielsen K.F."/>
            <person name="Lyhne E.K."/>
            <person name="Kogle M.E."/>
            <person name="Kuo A."/>
            <person name="Riley R."/>
            <person name="Clum A."/>
            <person name="Nolan M."/>
            <person name="Lipzen A."/>
            <person name="Salamov A."/>
            <person name="Henrissat B."/>
            <person name="Wiebenga A."/>
            <person name="De vries R.P."/>
            <person name="Grigoriev I.V."/>
            <person name="Mortensen U.H."/>
            <person name="Andersen M.R."/>
            <person name="Baker S.E."/>
        </authorList>
    </citation>
    <scope>NUCLEOTIDE SEQUENCE</scope>
    <source>
        <strain evidence="1">CBS 121060</strain>
    </source>
</reference>
<name>A0ACD1HL11_9EURO</name>